<gene>
    <name evidence="3" type="ORF">POCTA_138.1.T1400134</name>
</gene>
<dbReference type="AlphaFoldDB" id="A0A8S1Y0M0"/>
<evidence type="ECO:0000313" key="4">
    <source>
        <dbReference type="Proteomes" id="UP000683925"/>
    </source>
</evidence>
<proteinExistence type="predicted"/>
<evidence type="ECO:0000256" key="1">
    <source>
        <dbReference type="SAM" id="Coils"/>
    </source>
</evidence>
<evidence type="ECO:0000313" key="3">
    <source>
        <dbReference type="EMBL" id="CAD8207270.1"/>
    </source>
</evidence>
<organism evidence="3 4">
    <name type="scientific">Paramecium octaurelia</name>
    <dbReference type="NCBI Taxonomy" id="43137"/>
    <lineage>
        <taxon>Eukaryota</taxon>
        <taxon>Sar</taxon>
        <taxon>Alveolata</taxon>
        <taxon>Ciliophora</taxon>
        <taxon>Intramacronucleata</taxon>
        <taxon>Oligohymenophorea</taxon>
        <taxon>Peniculida</taxon>
        <taxon>Parameciidae</taxon>
        <taxon>Paramecium</taxon>
    </lineage>
</organism>
<keyword evidence="4" id="KW-1185">Reference proteome</keyword>
<name>A0A8S1Y0M0_PAROT</name>
<evidence type="ECO:0000256" key="2">
    <source>
        <dbReference type="SAM" id="MobiDB-lite"/>
    </source>
</evidence>
<accession>A0A8S1Y0M0</accession>
<reference evidence="3" key="1">
    <citation type="submission" date="2021-01" db="EMBL/GenBank/DDBJ databases">
        <authorList>
            <consortium name="Genoscope - CEA"/>
            <person name="William W."/>
        </authorList>
    </citation>
    <scope>NUCLEOTIDE SEQUENCE</scope>
</reference>
<dbReference type="EMBL" id="CAJJDP010000141">
    <property type="protein sequence ID" value="CAD8207270.1"/>
    <property type="molecule type" value="Genomic_DNA"/>
</dbReference>
<feature type="coiled-coil region" evidence="1">
    <location>
        <begin position="68"/>
        <end position="95"/>
    </location>
</feature>
<comment type="caution">
    <text evidence="3">The sequence shown here is derived from an EMBL/GenBank/DDBJ whole genome shotgun (WGS) entry which is preliminary data.</text>
</comment>
<feature type="region of interest" description="Disordered" evidence="2">
    <location>
        <begin position="1"/>
        <end position="25"/>
    </location>
</feature>
<protein>
    <submittedName>
        <fullName evidence="3">Uncharacterized protein</fullName>
    </submittedName>
</protein>
<keyword evidence="1" id="KW-0175">Coiled coil</keyword>
<dbReference type="Proteomes" id="UP000683925">
    <property type="component" value="Unassembled WGS sequence"/>
</dbReference>
<feature type="compositionally biased region" description="Polar residues" evidence="2">
    <location>
        <begin position="11"/>
        <end position="24"/>
    </location>
</feature>
<sequence length="133" mass="15886">MNKSKPMVRNIKSQNRGNQLQQLSNKKEFDYQIRKRSKTQQGFFQEVNSFLRLGGKYSLRSGNLQLMIKKLNLQIRQRIDKKKILQNKIEIIKEENFEDTAINQQILKQHQAQLRAKEQIDKVMKQCQKIKLN</sequence>